<evidence type="ECO:0000313" key="2">
    <source>
        <dbReference type="Proteomes" id="UP000215896"/>
    </source>
</evidence>
<dbReference type="Proteomes" id="UP000215896">
    <property type="component" value="Unassembled WGS sequence"/>
</dbReference>
<proteinExistence type="predicted"/>
<dbReference type="Gene3D" id="3.40.50.300">
    <property type="entry name" value="P-loop containing nucleotide triphosphate hydrolases"/>
    <property type="match status" value="1"/>
</dbReference>
<comment type="caution">
    <text evidence="1">The sequence shown here is derived from an EMBL/GenBank/DDBJ whole genome shotgun (WGS) entry which is preliminary data.</text>
</comment>
<dbReference type="EMBL" id="NMVO01000001">
    <property type="protein sequence ID" value="OYO17482.1"/>
    <property type="molecule type" value="Genomic_DNA"/>
</dbReference>
<name>A0A255GQ03_9ACTN</name>
<dbReference type="InterPro" id="IPR027417">
    <property type="entry name" value="P-loop_NTPase"/>
</dbReference>
<accession>A0A255GQ03</accession>
<dbReference type="SUPFAM" id="SSF52540">
    <property type="entry name" value="P-loop containing nucleoside triphosphate hydrolases"/>
    <property type="match status" value="1"/>
</dbReference>
<protein>
    <recommendedName>
        <fullName evidence="3">MinD-like ATPase involved in chromosome partitioning or flagellar assembly</fullName>
    </recommendedName>
</protein>
<gene>
    <name evidence="1" type="ORF">CGZ94_00805</name>
</gene>
<reference evidence="1 2" key="1">
    <citation type="submission" date="2017-07" db="EMBL/GenBank/DDBJ databases">
        <title>Draft whole genome sequences of clinical Proprionibacteriaceae strains.</title>
        <authorList>
            <person name="Bernier A.-M."/>
            <person name="Bernard K."/>
            <person name="Domingo M.-C."/>
        </authorList>
    </citation>
    <scope>NUCLEOTIDE SEQUENCE [LARGE SCALE GENOMIC DNA]</scope>
    <source>
        <strain evidence="1 2">NML 030167</strain>
    </source>
</reference>
<evidence type="ECO:0008006" key="3">
    <source>
        <dbReference type="Google" id="ProtNLM"/>
    </source>
</evidence>
<sequence length="258" mass="26886">MALLLLTSAAGAPGVTTTALGLALHWSGDSLLVDADRQPSQAILAGHLHGVSGLGRGLTGLARVQRERRPLAAELTVHCLRLGSADEEHRRMLLPGFSHPGAPALFGPVWGELADTLHRLSLGGTGVVVDAGRIGEGLPAPLAAAADVVLVVTRCTLRQLAGVRLQLPVLQQRIDQLGSGTALGLLLIGPGNPYGAKEIAEQFGVEVWASLPEDPAAARVWSDGDPAPRRFTHSPLVKGIRSAVSSLAIRTQTTQVRS</sequence>
<dbReference type="OrthoDB" id="5243870at2"/>
<dbReference type="RefSeq" id="WP_094356855.1">
    <property type="nucleotide sequence ID" value="NZ_NMVK01000009.1"/>
</dbReference>
<organism evidence="1 2">
    <name type="scientific">Enemella evansiae</name>
    <dbReference type="NCBI Taxonomy" id="2016499"/>
    <lineage>
        <taxon>Bacteria</taxon>
        <taxon>Bacillati</taxon>
        <taxon>Actinomycetota</taxon>
        <taxon>Actinomycetes</taxon>
        <taxon>Propionibacteriales</taxon>
        <taxon>Propionibacteriaceae</taxon>
        <taxon>Enemella</taxon>
    </lineage>
</organism>
<dbReference type="AlphaFoldDB" id="A0A255GQ03"/>
<accession>A0A4R6LSL7</accession>
<evidence type="ECO:0000313" key="1">
    <source>
        <dbReference type="EMBL" id="OYO17482.1"/>
    </source>
</evidence>
<keyword evidence="2" id="KW-1185">Reference proteome</keyword>